<sequence length="301" mass="32971">MHKCKLQLTFLLACYGSLPAHAQNEVSGSEDESNGVDCSGGAWVDPGVPVLNIQQRLETLPLGKIPGPNVNDIGCHARCAQQGIDKRIKDGLEAVTKTLDALERETQLEDIDNCLTDAFVKVNLDPLKFRIQRKIASRKHRRFTIAIGGTSVTAGHDNKYSEAWPFQLRRFVKCAFAAAGVHVLVRNAAVGFNKVLPYSLCAEAHLGVDTDLVGWEMGVMGGDDDTGKVDESFMRQLFDPTRFANQPSLFWVDSFASSKKLVSAVPEYCTNSCDSGKNTSCHYEYSTLSDDASCTYSPCHT</sequence>
<proteinExistence type="predicted"/>
<dbReference type="AlphaFoldDB" id="A0AAE0KTT2"/>
<accession>A0AAE0KTT2</accession>
<dbReference type="EMBL" id="LGRX02017660">
    <property type="protein sequence ID" value="KAK3260477.1"/>
    <property type="molecule type" value="Genomic_DNA"/>
</dbReference>
<evidence type="ECO:0000256" key="1">
    <source>
        <dbReference type="SAM" id="SignalP"/>
    </source>
</evidence>
<feature type="non-terminal residue" evidence="2">
    <location>
        <position position="301"/>
    </location>
</feature>
<dbReference type="Proteomes" id="UP001190700">
    <property type="component" value="Unassembled WGS sequence"/>
</dbReference>
<gene>
    <name evidence="2" type="ORF">CYMTET_30564</name>
</gene>
<keyword evidence="3" id="KW-1185">Reference proteome</keyword>
<feature type="chain" id="PRO_5042043297" evidence="1">
    <location>
        <begin position="23"/>
        <end position="301"/>
    </location>
</feature>
<feature type="signal peptide" evidence="1">
    <location>
        <begin position="1"/>
        <end position="22"/>
    </location>
</feature>
<name>A0AAE0KTT2_9CHLO</name>
<reference evidence="2 3" key="1">
    <citation type="journal article" date="2015" name="Genome Biol. Evol.">
        <title>Comparative Genomics of a Bacterivorous Green Alga Reveals Evolutionary Causalities and Consequences of Phago-Mixotrophic Mode of Nutrition.</title>
        <authorList>
            <person name="Burns J.A."/>
            <person name="Paasch A."/>
            <person name="Narechania A."/>
            <person name="Kim E."/>
        </authorList>
    </citation>
    <scope>NUCLEOTIDE SEQUENCE [LARGE SCALE GENOMIC DNA]</scope>
    <source>
        <strain evidence="2 3">PLY_AMNH</strain>
    </source>
</reference>
<keyword evidence="1" id="KW-0732">Signal</keyword>
<organism evidence="2 3">
    <name type="scientific">Cymbomonas tetramitiformis</name>
    <dbReference type="NCBI Taxonomy" id="36881"/>
    <lineage>
        <taxon>Eukaryota</taxon>
        <taxon>Viridiplantae</taxon>
        <taxon>Chlorophyta</taxon>
        <taxon>Pyramimonadophyceae</taxon>
        <taxon>Pyramimonadales</taxon>
        <taxon>Pyramimonadaceae</taxon>
        <taxon>Cymbomonas</taxon>
    </lineage>
</organism>
<comment type="caution">
    <text evidence="2">The sequence shown here is derived from an EMBL/GenBank/DDBJ whole genome shotgun (WGS) entry which is preliminary data.</text>
</comment>
<protein>
    <submittedName>
        <fullName evidence="2">Uncharacterized protein</fullName>
    </submittedName>
</protein>
<evidence type="ECO:0000313" key="2">
    <source>
        <dbReference type="EMBL" id="KAK3260477.1"/>
    </source>
</evidence>
<evidence type="ECO:0000313" key="3">
    <source>
        <dbReference type="Proteomes" id="UP001190700"/>
    </source>
</evidence>